<gene>
    <name evidence="2" type="ORF">B0H16DRAFT_1813585</name>
</gene>
<dbReference type="GO" id="GO:0016747">
    <property type="term" value="F:acyltransferase activity, transferring groups other than amino-acyl groups"/>
    <property type="evidence" value="ECO:0007669"/>
    <property type="project" value="InterPro"/>
</dbReference>
<dbReference type="InterPro" id="IPR000182">
    <property type="entry name" value="GNAT_dom"/>
</dbReference>
<evidence type="ECO:0000313" key="3">
    <source>
        <dbReference type="Proteomes" id="UP001215598"/>
    </source>
</evidence>
<dbReference type="InterPro" id="IPR052523">
    <property type="entry name" value="Trichothecene_AcTrans"/>
</dbReference>
<dbReference type="CDD" id="cd04301">
    <property type="entry name" value="NAT_SF"/>
    <property type="match status" value="1"/>
</dbReference>
<dbReference type="Gene3D" id="3.40.630.30">
    <property type="match status" value="1"/>
</dbReference>
<reference evidence="2" key="1">
    <citation type="submission" date="2023-03" db="EMBL/GenBank/DDBJ databases">
        <title>Massive genome expansion in bonnet fungi (Mycena s.s.) driven by repeated elements and novel gene families across ecological guilds.</title>
        <authorList>
            <consortium name="Lawrence Berkeley National Laboratory"/>
            <person name="Harder C.B."/>
            <person name="Miyauchi S."/>
            <person name="Viragh M."/>
            <person name="Kuo A."/>
            <person name="Thoen E."/>
            <person name="Andreopoulos B."/>
            <person name="Lu D."/>
            <person name="Skrede I."/>
            <person name="Drula E."/>
            <person name="Henrissat B."/>
            <person name="Morin E."/>
            <person name="Kohler A."/>
            <person name="Barry K."/>
            <person name="LaButti K."/>
            <person name="Morin E."/>
            <person name="Salamov A."/>
            <person name="Lipzen A."/>
            <person name="Mereny Z."/>
            <person name="Hegedus B."/>
            <person name="Baldrian P."/>
            <person name="Stursova M."/>
            <person name="Weitz H."/>
            <person name="Taylor A."/>
            <person name="Grigoriev I.V."/>
            <person name="Nagy L.G."/>
            <person name="Martin F."/>
            <person name="Kauserud H."/>
        </authorList>
    </citation>
    <scope>NUCLEOTIDE SEQUENCE</scope>
    <source>
        <strain evidence="2">CBHHK182m</strain>
    </source>
</reference>
<dbReference type="Pfam" id="PF00583">
    <property type="entry name" value="Acetyltransf_1"/>
    <property type="match status" value="1"/>
</dbReference>
<dbReference type="PANTHER" id="PTHR42791:SF1">
    <property type="entry name" value="N-ACETYLTRANSFERASE DOMAIN-CONTAINING PROTEIN"/>
    <property type="match status" value="1"/>
</dbReference>
<dbReference type="InterPro" id="IPR016181">
    <property type="entry name" value="Acyl_CoA_acyltransferase"/>
</dbReference>
<dbReference type="EMBL" id="JARKIB010000369">
    <property type="protein sequence ID" value="KAJ7712340.1"/>
    <property type="molecule type" value="Genomic_DNA"/>
</dbReference>
<accession>A0AAD7H4T4</accession>
<sequence>MAPAFSVRKLDPSTAVTASDPGSVPEMDAILDVMSKAFTGDLFTAVVTGRDPEDSDATHIGPFFKSTVVGALLGGEVYVAETIDTKKIIGCAVWFGPGHTLFDTPEQQQHALGPLMASLDKELQGWWLTTLLPKYGAFLASTLGEGTKHASWHLQTLAVDPEYQRKGAGRLLVKIIADKAAPTKTALCVECTTETNIEVYTKMGFHLMPKDNSGPDSCKATYTGVKGHSVPMWVLVMG</sequence>
<comment type="caution">
    <text evidence="2">The sequence shown here is derived from an EMBL/GenBank/DDBJ whole genome shotgun (WGS) entry which is preliminary data.</text>
</comment>
<dbReference type="SUPFAM" id="SSF55729">
    <property type="entry name" value="Acyl-CoA N-acyltransferases (Nat)"/>
    <property type="match status" value="1"/>
</dbReference>
<dbReference type="PROSITE" id="PS51186">
    <property type="entry name" value="GNAT"/>
    <property type="match status" value="1"/>
</dbReference>
<organism evidence="2 3">
    <name type="scientific">Mycena metata</name>
    <dbReference type="NCBI Taxonomy" id="1033252"/>
    <lineage>
        <taxon>Eukaryota</taxon>
        <taxon>Fungi</taxon>
        <taxon>Dikarya</taxon>
        <taxon>Basidiomycota</taxon>
        <taxon>Agaricomycotina</taxon>
        <taxon>Agaricomycetes</taxon>
        <taxon>Agaricomycetidae</taxon>
        <taxon>Agaricales</taxon>
        <taxon>Marasmiineae</taxon>
        <taxon>Mycenaceae</taxon>
        <taxon>Mycena</taxon>
    </lineage>
</organism>
<feature type="domain" description="N-acetyltransferase" evidence="1">
    <location>
        <begin position="75"/>
        <end position="237"/>
    </location>
</feature>
<evidence type="ECO:0000313" key="2">
    <source>
        <dbReference type="EMBL" id="KAJ7712340.1"/>
    </source>
</evidence>
<dbReference type="PANTHER" id="PTHR42791">
    <property type="entry name" value="GNAT FAMILY ACETYLTRANSFERASE"/>
    <property type="match status" value="1"/>
</dbReference>
<evidence type="ECO:0000259" key="1">
    <source>
        <dbReference type="PROSITE" id="PS51186"/>
    </source>
</evidence>
<protein>
    <recommendedName>
        <fullName evidence="1">N-acetyltransferase domain-containing protein</fullName>
    </recommendedName>
</protein>
<name>A0AAD7H4T4_9AGAR</name>
<dbReference type="AlphaFoldDB" id="A0AAD7H4T4"/>
<dbReference type="Proteomes" id="UP001215598">
    <property type="component" value="Unassembled WGS sequence"/>
</dbReference>
<proteinExistence type="predicted"/>
<keyword evidence="3" id="KW-1185">Reference proteome</keyword>